<organism evidence="1">
    <name type="scientific">Ralstonia solanacearum</name>
    <name type="common">Pseudomonas solanacearum</name>
    <dbReference type="NCBI Taxonomy" id="305"/>
    <lineage>
        <taxon>Bacteria</taxon>
        <taxon>Pseudomonadati</taxon>
        <taxon>Pseudomonadota</taxon>
        <taxon>Betaproteobacteria</taxon>
        <taxon>Burkholderiales</taxon>
        <taxon>Burkholderiaceae</taxon>
        <taxon>Ralstonia</taxon>
        <taxon>Ralstonia solanacearum species complex</taxon>
    </lineage>
</organism>
<reference evidence="1" key="1">
    <citation type="submission" date="2018-01" db="EMBL/GenBank/DDBJ databases">
        <title>Complete Genome Sequence of three strains from Ralstonia solanacearum ecotype Moko sequevar IIA-53 from Brazil.</title>
        <authorList>
            <person name="Silva J.R."/>
            <person name="Albuquerque G.M.R."/>
            <person name="Pais A.K.L."/>
            <person name="Silva A.M.F."/>
            <person name="Boiteux M.E.N.F."/>
            <person name="Souza E.B."/>
            <person name="Mariano R.L.R."/>
        </authorList>
    </citation>
    <scope>NUCLEOTIDE SEQUENCE [LARGE SCALE GENOMIC DNA]</scope>
    <source>
        <strain evidence="1">SFC</strain>
    </source>
</reference>
<dbReference type="GO" id="GO:0003700">
    <property type="term" value="F:DNA-binding transcription factor activity"/>
    <property type="evidence" value="ECO:0007669"/>
    <property type="project" value="InterPro"/>
</dbReference>
<dbReference type="EMBL" id="CP026092">
    <property type="protein sequence ID" value="AYB55713.1"/>
    <property type="molecule type" value="Genomic_DNA"/>
</dbReference>
<name>A0A5H2PJP4_RALSL</name>
<dbReference type="InterPro" id="IPR000847">
    <property type="entry name" value="LysR_HTH_N"/>
</dbReference>
<dbReference type="InterPro" id="IPR036388">
    <property type="entry name" value="WH-like_DNA-bd_sf"/>
</dbReference>
<proteinExistence type="predicted"/>
<accession>A0A5H2PJP4</accession>
<gene>
    <name evidence="1" type="ORF">C2L97_06470</name>
</gene>
<evidence type="ECO:0000313" key="1">
    <source>
        <dbReference type="EMBL" id="AYB55713.1"/>
    </source>
</evidence>
<dbReference type="PROSITE" id="PS50931">
    <property type="entry name" value="HTH_LYSR"/>
    <property type="match status" value="1"/>
</dbReference>
<dbReference type="Gene3D" id="1.10.10.10">
    <property type="entry name" value="Winged helix-like DNA-binding domain superfamily/Winged helix DNA-binding domain"/>
    <property type="match status" value="1"/>
</dbReference>
<dbReference type="AlphaFoldDB" id="A0A5H2PJP4"/>
<protein>
    <submittedName>
        <fullName evidence="1">Uncharacterized protein</fullName>
    </submittedName>
</protein>
<sequence>MLAVAEDLHFARAVKRLHIEQSPLSRAIEKRWHPIFVSDARREKPR</sequence>